<dbReference type="Gene3D" id="1.10.10.10">
    <property type="entry name" value="Winged helix-like DNA-binding domain superfamily/Winged helix DNA-binding domain"/>
    <property type="match status" value="1"/>
</dbReference>
<dbReference type="PANTHER" id="PTHR33221:SF4">
    <property type="entry name" value="HTH-TYPE TRANSCRIPTIONAL REPRESSOR NSRR"/>
    <property type="match status" value="1"/>
</dbReference>
<organism evidence="2 3">
    <name type="scientific">Sulfurirhabdus autotrophica</name>
    <dbReference type="NCBI Taxonomy" id="1706046"/>
    <lineage>
        <taxon>Bacteria</taxon>
        <taxon>Pseudomonadati</taxon>
        <taxon>Pseudomonadota</taxon>
        <taxon>Betaproteobacteria</taxon>
        <taxon>Nitrosomonadales</taxon>
        <taxon>Sulfuricellaceae</taxon>
        <taxon>Sulfurirhabdus</taxon>
    </lineage>
</organism>
<gene>
    <name evidence="2" type="ORF">EDC63_113104</name>
</gene>
<dbReference type="EMBL" id="SMCO01000013">
    <property type="protein sequence ID" value="TCV84167.1"/>
    <property type="molecule type" value="Genomic_DNA"/>
</dbReference>
<dbReference type="OrthoDB" id="9795923at2"/>
<accession>A0A4R3XYL9</accession>
<dbReference type="GO" id="GO:0003700">
    <property type="term" value="F:DNA-binding transcription factor activity"/>
    <property type="evidence" value="ECO:0007669"/>
    <property type="project" value="TreeGrafter"/>
</dbReference>
<dbReference type="InterPro" id="IPR000944">
    <property type="entry name" value="Tscrpt_reg_Rrf2"/>
</dbReference>
<name>A0A4R3XYL9_9PROT</name>
<dbReference type="InterPro" id="IPR036390">
    <property type="entry name" value="WH_DNA-bd_sf"/>
</dbReference>
<evidence type="ECO:0000313" key="2">
    <source>
        <dbReference type="EMBL" id="TCV84167.1"/>
    </source>
</evidence>
<keyword evidence="1" id="KW-0238">DNA-binding</keyword>
<dbReference type="NCBIfam" id="TIGR00738">
    <property type="entry name" value="rrf2_super"/>
    <property type="match status" value="1"/>
</dbReference>
<dbReference type="SUPFAM" id="SSF46785">
    <property type="entry name" value="Winged helix' DNA-binding domain"/>
    <property type="match status" value="1"/>
</dbReference>
<dbReference type="AlphaFoldDB" id="A0A4R3XYL9"/>
<dbReference type="PROSITE" id="PS51197">
    <property type="entry name" value="HTH_RRF2_2"/>
    <property type="match status" value="1"/>
</dbReference>
<reference evidence="2 3" key="1">
    <citation type="submission" date="2019-03" db="EMBL/GenBank/DDBJ databases">
        <title>Genomic Encyclopedia of Type Strains, Phase IV (KMG-IV): sequencing the most valuable type-strain genomes for metagenomic binning, comparative biology and taxonomic classification.</title>
        <authorList>
            <person name="Goeker M."/>
        </authorList>
    </citation>
    <scope>NUCLEOTIDE SEQUENCE [LARGE SCALE GENOMIC DNA]</scope>
    <source>
        <strain evidence="2 3">DSM 100309</strain>
    </source>
</reference>
<protein>
    <submittedName>
        <fullName evidence="2">BadM/Rrf2 family transcriptional regulator</fullName>
    </submittedName>
</protein>
<dbReference type="PANTHER" id="PTHR33221">
    <property type="entry name" value="WINGED HELIX-TURN-HELIX TRANSCRIPTIONAL REGULATOR, RRF2 FAMILY"/>
    <property type="match status" value="1"/>
</dbReference>
<dbReference type="GO" id="GO:0005829">
    <property type="term" value="C:cytosol"/>
    <property type="evidence" value="ECO:0007669"/>
    <property type="project" value="TreeGrafter"/>
</dbReference>
<dbReference type="GO" id="GO:0003677">
    <property type="term" value="F:DNA binding"/>
    <property type="evidence" value="ECO:0007669"/>
    <property type="project" value="UniProtKB-KW"/>
</dbReference>
<evidence type="ECO:0000313" key="3">
    <source>
        <dbReference type="Proteomes" id="UP000295367"/>
    </source>
</evidence>
<evidence type="ECO:0000256" key="1">
    <source>
        <dbReference type="ARBA" id="ARBA00023125"/>
    </source>
</evidence>
<sequence length="151" mass="17058">MQLTQYTDYSLRVLIYLSLKKPGELGTISQISEFYGISRNHLVKVVHNLAIRGFIHTIRGKHGGMHLARLPAEITIGEVVRQTEPDFDIAECFDKETNHCVITPVCALKSILGEARNSFLKELDRHTIADAISKKNVLTKNIKFQLNQEKG</sequence>
<dbReference type="InterPro" id="IPR036388">
    <property type="entry name" value="WH-like_DNA-bd_sf"/>
</dbReference>
<proteinExistence type="predicted"/>
<dbReference type="RefSeq" id="WP_124945144.1">
    <property type="nucleotide sequence ID" value="NZ_BHVT01000008.1"/>
</dbReference>
<dbReference type="Pfam" id="PF02082">
    <property type="entry name" value="Rrf2"/>
    <property type="match status" value="1"/>
</dbReference>
<keyword evidence="3" id="KW-1185">Reference proteome</keyword>
<comment type="caution">
    <text evidence="2">The sequence shown here is derived from an EMBL/GenBank/DDBJ whole genome shotgun (WGS) entry which is preliminary data.</text>
</comment>
<dbReference type="Proteomes" id="UP000295367">
    <property type="component" value="Unassembled WGS sequence"/>
</dbReference>